<proteinExistence type="predicted"/>
<name>A0AA95EW47_9BACL</name>
<reference evidence="2" key="1">
    <citation type="submission" date="2023-03" db="EMBL/GenBank/DDBJ databases">
        <title>Andean soil-derived lignocellulolytic bacterial consortium as a source of novel taxa and putative plastic-active enzymes.</title>
        <authorList>
            <person name="Diaz-Garcia L."/>
            <person name="Chuvochina M."/>
            <person name="Feuerriegel G."/>
            <person name="Bunk B."/>
            <person name="Sproer C."/>
            <person name="Streit W.R."/>
            <person name="Rodriguez L.M."/>
            <person name="Overmann J."/>
            <person name="Jimenez D.J."/>
        </authorList>
    </citation>
    <scope>NUCLEOTIDE SEQUENCE</scope>
    <source>
        <strain evidence="2">MAG 2441</strain>
    </source>
</reference>
<evidence type="ECO:0000256" key="1">
    <source>
        <dbReference type="SAM" id="Coils"/>
    </source>
</evidence>
<evidence type="ECO:0000313" key="2">
    <source>
        <dbReference type="EMBL" id="WEK54508.1"/>
    </source>
</evidence>
<keyword evidence="1" id="KW-0175">Coiled coil</keyword>
<sequence length="85" mass="10075">MKRNKLQEWADADALERERFARELQKAKQELRLAEWRFNNATGEVYVDYAIYCLDAAEKKLDMLLRQAKWYWDHAAPIVEEGGAE</sequence>
<gene>
    <name evidence="2" type="ORF">P0Y55_18580</name>
</gene>
<feature type="coiled-coil region" evidence="1">
    <location>
        <begin position="10"/>
        <end position="44"/>
    </location>
</feature>
<accession>A0AA95EW47</accession>
<keyword evidence="3" id="KW-1185">Reference proteome</keyword>
<organism evidence="2 3">
    <name type="scientific">Candidatus Cohnella colombiensis</name>
    <dbReference type="NCBI Taxonomy" id="3121368"/>
    <lineage>
        <taxon>Bacteria</taxon>
        <taxon>Bacillati</taxon>
        <taxon>Bacillota</taxon>
        <taxon>Bacilli</taxon>
        <taxon>Bacillales</taxon>
        <taxon>Paenibacillaceae</taxon>
        <taxon>Cohnella</taxon>
    </lineage>
</organism>
<evidence type="ECO:0000313" key="3">
    <source>
        <dbReference type="Proteomes" id="UP001178662"/>
    </source>
</evidence>
<protein>
    <submittedName>
        <fullName evidence="2">DUF2508 family protein</fullName>
    </submittedName>
</protein>
<dbReference type="Proteomes" id="UP001178662">
    <property type="component" value="Chromosome"/>
</dbReference>
<dbReference type="AlphaFoldDB" id="A0AA95EW47"/>
<dbReference type="EMBL" id="CP119317">
    <property type="protein sequence ID" value="WEK54508.1"/>
    <property type="molecule type" value="Genomic_DNA"/>
</dbReference>